<proteinExistence type="predicted"/>
<evidence type="ECO:0000256" key="1">
    <source>
        <dbReference type="SAM" id="Phobius"/>
    </source>
</evidence>
<dbReference type="Proteomes" id="UP001465976">
    <property type="component" value="Unassembled WGS sequence"/>
</dbReference>
<keyword evidence="1" id="KW-0472">Membrane</keyword>
<dbReference type="EMBL" id="JBAHYK010000045">
    <property type="protein sequence ID" value="KAL0579873.1"/>
    <property type="molecule type" value="Genomic_DNA"/>
</dbReference>
<accession>A0ABR3FWM1</accession>
<protein>
    <submittedName>
        <fullName evidence="2">Uncharacterized protein</fullName>
    </submittedName>
</protein>
<reference evidence="2 3" key="1">
    <citation type="submission" date="2024-02" db="EMBL/GenBank/DDBJ databases">
        <title>A draft genome for the cacao thread blight pathogen Marasmius crinis-equi.</title>
        <authorList>
            <person name="Cohen S.P."/>
            <person name="Baruah I.K."/>
            <person name="Amoako-Attah I."/>
            <person name="Bukari Y."/>
            <person name="Meinhardt L.W."/>
            <person name="Bailey B.A."/>
        </authorList>
    </citation>
    <scope>NUCLEOTIDE SEQUENCE [LARGE SCALE GENOMIC DNA]</scope>
    <source>
        <strain evidence="2 3">GH-76</strain>
    </source>
</reference>
<keyword evidence="3" id="KW-1185">Reference proteome</keyword>
<evidence type="ECO:0000313" key="2">
    <source>
        <dbReference type="EMBL" id="KAL0579873.1"/>
    </source>
</evidence>
<gene>
    <name evidence="2" type="ORF">V5O48_002120</name>
</gene>
<organism evidence="2 3">
    <name type="scientific">Marasmius crinis-equi</name>
    <dbReference type="NCBI Taxonomy" id="585013"/>
    <lineage>
        <taxon>Eukaryota</taxon>
        <taxon>Fungi</taxon>
        <taxon>Dikarya</taxon>
        <taxon>Basidiomycota</taxon>
        <taxon>Agaricomycotina</taxon>
        <taxon>Agaricomycetes</taxon>
        <taxon>Agaricomycetidae</taxon>
        <taxon>Agaricales</taxon>
        <taxon>Marasmiineae</taxon>
        <taxon>Marasmiaceae</taxon>
        <taxon>Marasmius</taxon>
    </lineage>
</organism>
<keyword evidence="1" id="KW-0812">Transmembrane</keyword>
<keyword evidence="1" id="KW-1133">Transmembrane helix</keyword>
<name>A0ABR3FWM1_9AGAR</name>
<sequence length="141" mass="15281">MELPRSKRKLLIFVFTGSTATLAAALVHNVYVLERISLLNLYTTHYEAAVALIVCNFHIVVPSIYSRISPGDASRQAPPASDSDELSVEQTTRMTQALTTNGATLTVAFTDITQNATDISTCDSNIYTLQSHSATSSQLSQ</sequence>
<comment type="caution">
    <text evidence="2">The sequence shown here is derived from an EMBL/GenBank/DDBJ whole genome shotgun (WGS) entry which is preliminary data.</text>
</comment>
<evidence type="ECO:0000313" key="3">
    <source>
        <dbReference type="Proteomes" id="UP001465976"/>
    </source>
</evidence>
<feature type="transmembrane region" description="Helical" evidence="1">
    <location>
        <begin position="49"/>
        <end position="68"/>
    </location>
</feature>